<name>A0A9K3D1D7_9EUKA</name>
<dbReference type="SUPFAM" id="SSF159034">
    <property type="entry name" value="Mib/herc2 domain-like"/>
    <property type="match status" value="3"/>
</dbReference>
<dbReference type="AlphaFoldDB" id="A0A9K3D1D7"/>
<feature type="domain" description="MIB/HERC2" evidence="2">
    <location>
        <begin position="135"/>
        <end position="207"/>
    </location>
</feature>
<dbReference type="Gene3D" id="2.30.30.40">
    <property type="entry name" value="SH3 Domains"/>
    <property type="match status" value="3"/>
</dbReference>
<dbReference type="OrthoDB" id="2122982at2759"/>
<comment type="caution">
    <text evidence="3">The sequence shown here is derived from an EMBL/GenBank/DDBJ whole genome shotgun (WGS) entry which is preliminary data.</text>
</comment>
<feature type="compositionally biased region" description="Low complexity" evidence="1">
    <location>
        <begin position="95"/>
        <end position="105"/>
    </location>
</feature>
<feature type="domain" description="MIB/HERC2" evidence="2">
    <location>
        <begin position="6"/>
        <end position="80"/>
    </location>
</feature>
<dbReference type="InterPro" id="IPR037252">
    <property type="entry name" value="Mib_Herc2_sf"/>
</dbReference>
<gene>
    <name evidence="3" type="ORF">KIPB_007755</name>
</gene>
<evidence type="ECO:0000313" key="3">
    <source>
        <dbReference type="EMBL" id="GIQ85988.1"/>
    </source>
</evidence>
<evidence type="ECO:0000259" key="2">
    <source>
        <dbReference type="PROSITE" id="PS51416"/>
    </source>
</evidence>
<organism evidence="3 4">
    <name type="scientific">Kipferlia bialata</name>
    <dbReference type="NCBI Taxonomy" id="797122"/>
    <lineage>
        <taxon>Eukaryota</taxon>
        <taxon>Metamonada</taxon>
        <taxon>Carpediemonas-like organisms</taxon>
        <taxon>Kipferlia</taxon>
    </lineage>
</organism>
<dbReference type="GO" id="GO:0046872">
    <property type="term" value="F:metal ion binding"/>
    <property type="evidence" value="ECO:0007669"/>
    <property type="project" value="InterPro"/>
</dbReference>
<dbReference type="GO" id="GO:0005737">
    <property type="term" value="C:cytoplasm"/>
    <property type="evidence" value="ECO:0007669"/>
    <property type="project" value="TreeGrafter"/>
</dbReference>
<feature type="region of interest" description="Disordered" evidence="1">
    <location>
        <begin position="209"/>
        <end position="235"/>
    </location>
</feature>
<evidence type="ECO:0000256" key="1">
    <source>
        <dbReference type="SAM" id="MobiDB-lite"/>
    </source>
</evidence>
<sequence>MQALPPDTVCASSLRVGASVMRGGDWRWFSTDAGCRAIGTIVAGHSLADWVPVKWDGQEGLYRHRAGYQGKHDLIYAPETPPPGDAPTRRDTIAPGGPSTSGSSTVNMPSTRSTIQRTTTAEERATAGERPGQGAPVSALGRLRVGARVRRGRDWVSGDQDGVGGIGIMVERGVLNTVAVRWPHSMQKLCYFAGCNGKYELEYADDDSGVLDSGPTDTPGSGPSASGRRHRSVHEMDMIERELQRGRPRRSESELDALMLRDLARVRERREMLRDRLRTRQRGRERERERETTQETVTRSDPAWPGVGAVVQADRLRIGAKVLRGPDWKWGNQDGADGEATPTPGTVLRRDGTGMVAVVWADDSENVYRARDPDYDLVYADSDSGEDTLTIYRGISTRGIGLAEAMAYALRRSRSRRQSED</sequence>
<accession>A0A9K3D1D7</accession>
<dbReference type="PANTHER" id="PTHR24202:SF4">
    <property type="entry name" value="E3 UBIQUITIN-PROTEIN LIGASE MIB2-RELATED"/>
    <property type="match status" value="1"/>
</dbReference>
<dbReference type="Pfam" id="PF06701">
    <property type="entry name" value="MIB_HERC2"/>
    <property type="match status" value="2"/>
</dbReference>
<dbReference type="Proteomes" id="UP000265618">
    <property type="component" value="Unassembled WGS sequence"/>
</dbReference>
<feature type="domain" description="MIB/HERC2" evidence="2">
    <location>
        <begin position="308"/>
        <end position="383"/>
    </location>
</feature>
<dbReference type="GO" id="GO:0004842">
    <property type="term" value="F:ubiquitin-protein transferase activity"/>
    <property type="evidence" value="ECO:0007669"/>
    <property type="project" value="InterPro"/>
</dbReference>
<feature type="region of interest" description="Disordered" evidence="1">
    <location>
        <begin position="279"/>
        <end position="305"/>
    </location>
</feature>
<proteinExistence type="predicted"/>
<dbReference type="PANTHER" id="PTHR24202">
    <property type="entry name" value="E3 UBIQUITIN-PROTEIN LIGASE MIB2"/>
    <property type="match status" value="1"/>
</dbReference>
<dbReference type="PROSITE" id="PS51416">
    <property type="entry name" value="MIB_HERC2"/>
    <property type="match status" value="3"/>
</dbReference>
<evidence type="ECO:0000313" key="4">
    <source>
        <dbReference type="Proteomes" id="UP000265618"/>
    </source>
</evidence>
<feature type="region of interest" description="Disordered" evidence="1">
    <location>
        <begin position="74"/>
        <end position="137"/>
    </location>
</feature>
<dbReference type="InterPro" id="IPR010606">
    <property type="entry name" value="Mib_Herc2"/>
</dbReference>
<keyword evidence="4" id="KW-1185">Reference proteome</keyword>
<reference evidence="3 4" key="1">
    <citation type="journal article" date="2018" name="PLoS ONE">
        <title>The draft genome of Kipferlia bialata reveals reductive genome evolution in fornicate parasites.</title>
        <authorList>
            <person name="Tanifuji G."/>
            <person name="Takabayashi S."/>
            <person name="Kume K."/>
            <person name="Takagi M."/>
            <person name="Nakayama T."/>
            <person name="Kamikawa R."/>
            <person name="Inagaki Y."/>
            <person name="Hashimoto T."/>
        </authorList>
    </citation>
    <scope>NUCLEOTIDE SEQUENCE [LARGE SCALE GENOMIC DNA]</scope>
    <source>
        <strain evidence="3">NY0173</strain>
    </source>
</reference>
<dbReference type="GO" id="GO:0016567">
    <property type="term" value="P:protein ubiquitination"/>
    <property type="evidence" value="ECO:0007669"/>
    <property type="project" value="InterPro"/>
</dbReference>
<protein>
    <recommendedName>
        <fullName evidence="2">MIB/HERC2 domain-containing protein</fullName>
    </recommendedName>
</protein>
<dbReference type="EMBL" id="BDIP01002250">
    <property type="protein sequence ID" value="GIQ85988.1"/>
    <property type="molecule type" value="Genomic_DNA"/>
</dbReference>
<feature type="compositionally biased region" description="Polar residues" evidence="1">
    <location>
        <begin position="215"/>
        <end position="224"/>
    </location>
</feature>
<feature type="compositionally biased region" description="Basic and acidic residues" evidence="1">
    <location>
        <begin position="279"/>
        <end position="293"/>
    </location>
</feature>
<feature type="compositionally biased region" description="Polar residues" evidence="1">
    <location>
        <begin position="106"/>
        <end position="116"/>
    </location>
</feature>